<dbReference type="AlphaFoldDB" id="A0A6C0FAW0"/>
<name>A0A6C0FAW0_9ZZZZ</name>
<proteinExistence type="predicted"/>
<evidence type="ECO:0000313" key="1">
    <source>
        <dbReference type="EMBL" id="QHT38194.1"/>
    </source>
</evidence>
<sequence length="235" mass="27915">MNESYEDMTNSVSDKYKLCKNMNCQRFPPDWDPEEDTEENYEEDEWKKCVLCIGYFNDDGIGDILFIEEEPNNQTAECNLCGKTKNIVQMKGTGEYICQNACDETDEESEDDEEINKCDECNIELDRIRDGSTDKNFRCNNCYWEDTEGKYSDNIIKPDYRKNEEEEKEEQQEDRYIICNNCNESIDCWNCNIYCLFKGDSKQPKDEMTICQLCNDDLREEFEEEGYNCDDWDEM</sequence>
<protein>
    <submittedName>
        <fullName evidence="1">Uncharacterized protein</fullName>
    </submittedName>
</protein>
<organism evidence="1">
    <name type="scientific">viral metagenome</name>
    <dbReference type="NCBI Taxonomy" id="1070528"/>
    <lineage>
        <taxon>unclassified sequences</taxon>
        <taxon>metagenomes</taxon>
        <taxon>organismal metagenomes</taxon>
    </lineage>
</organism>
<reference evidence="1" key="1">
    <citation type="journal article" date="2020" name="Nature">
        <title>Giant virus diversity and host interactions through global metagenomics.</title>
        <authorList>
            <person name="Schulz F."/>
            <person name="Roux S."/>
            <person name="Paez-Espino D."/>
            <person name="Jungbluth S."/>
            <person name="Walsh D.A."/>
            <person name="Denef V.J."/>
            <person name="McMahon K.D."/>
            <person name="Konstantinidis K.T."/>
            <person name="Eloe-Fadrosh E.A."/>
            <person name="Kyrpides N.C."/>
            <person name="Woyke T."/>
        </authorList>
    </citation>
    <scope>NUCLEOTIDE SEQUENCE</scope>
    <source>
        <strain evidence="1">GVMAG-S-ERX556049-19</strain>
    </source>
</reference>
<dbReference type="EMBL" id="MN738828">
    <property type="protein sequence ID" value="QHT38194.1"/>
    <property type="molecule type" value="Genomic_DNA"/>
</dbReference>
<accession>A0A6C0FAW0</accession>